<accession>A0A0U3NGA2</accession>
<protein>
    <submittedName>
        <fullName evidence="1">Membrane protein</fullName>
    </submittedName>
</protein>
<evidence type="ECO:0000313" key="2">
    <source>
        <dbReference type="Proteomes" id="UP000060699"/>
    </source>
</evidence>
<dbReference type="PIRSF" id="PIRSF019883">
    <property type="entry name" value="UCP019883"/>
    <property type="match status" value="1"/>
</dbReference>
<dbReference type="RefSeq" id="WP_058935565.1">
    <property type="nucleotide sequence ID" value="NZ_CP013729.1"/>
</dbReference>
<dbReference type="OrthoDB" id="5785537at2"/>
<proteinExistence type="predicted"/>
<dbReference type="Proteomes" id="UP000060699">
    <property type="component" value="Chromosome"/>
</dbReference>
<organism evidence="1 2">
    <name type="scientific">Roseateles depolymerans</name>
    <dbReference type="NCBI Taxonomy" id="76731"/>
    <lineage>
        <taxon>Bacteria</taxon>
        <taxon>Pseudomonadati</taxon>
        <taxon>Pseudomonadota</taxon>
        <taxon>Betaproteobacteria</taxon>
        <taxon>Burkholderiales</taxon>
        <taxon>Sphaerotilaceae</taxon>
        <taxon>Roseateles</taxon>
    </lineage>
</organism>
<name>A0A0U3NGA2_9BURK</name>
<keyword evidence="2" id="KW-1185">Reference proteome</keyword>
<sequence length="110" mass="12477">MEQSASVWIVLAVALAAANLPYLSSRVLLVGPRRDPKAPGWRLLELFLLALLTLAIGVGLEARLGQRYPQGWEFYAAALALFITLGFPGFVWRYLRRSRTRVREFDDDDR</sequence>
<dbReference type="STRING" id="76731.RD2015_2994"/>
<gene>
    <name evidence="1" type="ORF">RD2015_2994</name>
</gene>
<dbReference type="InterPro" id="IPR016768">
    <property type="entry name" value="UCP019883"/>
</dbReference>
<dbReference type="Pfam" id="PF10993">
    <property type="entry name" value="DUF2818"/>
    <property type="match status" value="1"/>
</dbReference>
<evidence type="ECO:0000313" key="1">
    <source>
        <dbReference type="EMBL" id="ALV07456.1"/>
    </source>
</evidence>
<reference evidence="1 2" key="1">
    <citation type="submission" date="2015-12" db="EMBL/GenBank/DDBJ databases">
        <title>Complete genome of Roseateles depolymerans KCTC 42856.</title>
        <authorList>
            <person name="Kim K.M."/>
        </authorList>
    </citation>
    <scope>NUCLEOTIDE SEQUENCE [LARGE SCALE GENOMIC DNA]</scope>
    <source>
        <strain evidence="1 2">KCTC 42856</strain>
    </source>
</reference>
<dbReference type="EMBL" id="CP013729">
    <property type="protein sequence ID" value="ALV07456.1"/>
    <property type="molecule type" value="Genomic_DNA"/>
</dbReference>
<dbReference type="KEGG" id="rdp:RD2015_2994"/>
<dbReference type="AlphaFoldDB" id="A0A0U3NGA2"/>